<dbReference type="PANTHER" id="PTHR39662:SF1">
    <property type="entry name" value="DUF354 DOMAIN-CONTAINING PROTEIN"/>
    <property type="match status" value="1"/>
</dbReference>
<reference evidence="1" key="1">
    <citation type="submission" date="2022-08" db="EMBL/GenBank/DDBJ databases">
        <title>Genomic Encyclopedia of Type Strains, Phase III (KMG-III): the genomes of soil and plant-associated and newly described type strains.</title>
        <authorList>
            <person name="Whitman W."/>
        </authorList>
    </citation>
    <scope>NUCLEOTIDE SEQUENCE</scope>
    <source>
        <strain evidence="1">HMT 1</strain>
    </source>
</reference>
<dbReference type="Proteomes" id="UP001204445">
    <property type="component" value="Unassembled WGS sequence"/>
</dbReference>
<dbReference type="SUPFAM" id="SSF53756">
    <property type="entry name" value="UDP-Glycosyltransferase/glycogen phosphorylase"/>
    <property type="match status" value="1"/>
</dbReference>
<name>A0AAE3HK87_9GAMM</name>
<dbReference type="EMBL" id="JANUCT010000013">
    <property type="protein sequence ID" value="MCS3903885.1"/>
    <property type="molecule type" value="Genomic_DNA"/>
</dbReference>
<gene>
    <name evidence="1" type="ORF">J2T55_001917</name>
</gene>
<dbReference type="PIRSF" id="PIRSF005357">
    <property type="entry name" value="UCP005357"/>
    <property type="match status" value="1"/>
</dbReference>
<organism evidence="1 2">
    <name type="scientific">Methylohalomonas lacus</name>
    <dbReference type="NCBI Taxonomy" id="398773"/>
    <lineage>
        <taxon>Bacteria</taxon>
        <taxon>Pseudomonadati</taxon>
        <taxon>Pseudomonadota</taxon>
        <taxon>Gammaproteobacteria</taxon>
        <taxon>Methylohalomonadales</taxon>
        <taxon>Methylohalomonadaceae</taxon>
        <taxon>Methylohalomonas</taxon>
    </lineage>
</organism>
<dbReference type="AlphaFoldDB" id="A0AAE3HK87"/>
<proteinExistence type="predicted"/>
<dbReference type="PANTHER" id="PTHR39662">
    <property type="entry name" value="DUF354 DOMAIN-CONTAINING PROTEIN-RELATED"/>
    <property type="match status" value="1"/>
</dbReference>
<evidence type="ECO:0000313" key="1">
    <source>
        <dbReference type="EMBL" id="MCS3903885.1"/>
    </source>
</evidence>
<dbReference type="Pfam" id="PF04007">
    <property type="entry name" value="DUF354"/>
    <property type="match status" value="1"/>
</dbReference>
<dbReference type="InterPro" id="IPR007152">
    <property type="entry name" value="DUF354"/>
</dbReference>
<comment type="caution">
    <text evidence="1">The sequence shown here is derived from an EMBL/GenBank/DDBJ whole genome shotgun (WGS) entry which is preliminary data.</text>
</comment>
<protein>
    <submittedName>
        <fullName evidence="1">Glycosyltransferase</fullName>
    </submittedName>
</protein>
<keyword evidence="2" id="KW-1185">Reference proteome</keyword>
<sequence length="349" mass="39486">MRVLIDIGHPAHVHFFKNPINILQRSGHEIIITSRTKEMTQLLLDQAGVEHFNLSNQGPGGIKSLLSELLVRDCRLYNLVKKVRPDVMAGIGGIFIAHVGAITRIPSIVFYDTENAKLQNILTYPLAKRVVVPDCYRAWTPKWKTLRYKGYHELSYLHPAYFTPDRNIAIINGMVEGQENYLLRLVSWKASHDIGQSGLSIDNIRLLVSYLSKRGNIVISSEAELTDDLKKYQYRGDISQIHHLLAYCDGYIGESATMGSEAVVLGVPSVFISAEGRGYTTEQELRYGLSKNIEKNDWLSIKEGIDWLLTLDIYKWDERHTQMLANTIDVASFVGEQIIATGRPRKLCD</sequence>
<dbReference type="RefSeq" id="WP_259055860.1">
    <property type="nucleotide sequence ID" value="NZ_JANUCT010000013.1"/>
</dbReference>
<evidence type="ECO:0000313" key="2">
    <source>
        <dbReference type="Proteomes" id="UP001204445"/>
    </source>
</evidence>
<accession>A0AAE3HK87</accession>